<protein>
    <submittedName>
        <fullName evidence="2">Uncharacterized protein</fullName>
    </submittedName>
</protein>
<dbReference type="Ensembl" id="ENSJHYT00000016193.1">
    <property type="protein sequence ID" value="ENSJHYP00000013391.1"/>
    <property type="gene ID" value="ENSJHYG00000010391.1"/>
</dbReference>
<proteinExistence type="predicted"/>
<reference evidence="2" key="2">
    <citation type="submission" date="2025-09" db="UniProtKB">
        <authorList>
            <consortium name="Ensembl"/>
        </authorList>
    </citation>
    <scope>IDENTIFICATION</scope>
</reference>
<name>A0A8C5J3I5_JUNHY</name>
<sequence>KLLSHDFYQLIFVLLVCTSAHALGQWFTLPMAEAAWGRKRKTLALPAACPGSQCGQRECPDISSLGSRALGQFVPVLCHPAPG</sequence>
<feature type="signal peptide" evidence="1">
    <location>
        <begin position="1"/>
        <end position="22"/>
    </location>
</feature>
<evidence type="ECO:0000256" key="1">
    <source>
        <dbReference type="SAM" id="SignalP"/>
    </source>
</evidence>
<accession>A0A8C5J3I5</accession>
<keyword evidence="3" id="KW-1185">Reference proteome</keyword>
<dbReference type="Proteomes" id="UP000694408">
    <property type="component" value="Unplaced"/>
</dbReference>
<feature type="chain" id="PRO_5034539719" evidence="1">
    <location>
        <begin position="23"/>
        <end position="83"/>
    </location>
</feature>
<organism evidence="2 3">
    <name type="scientific">Junco hyemalis</name>
    <name type="common">Dark-eyed junco</name>
    <dbReference type="NCBI Taxonomy" id="40217"/>
    <lineage>
        <taxon>Eukaryota</taxon>
        <taxon>Metazoa</taxon>
        <taxon>Chordata</taxon>
        <taxon>Craniata</taxon>
        <taxon>Vertebrata</taxon>
        <taxon>Euteleostomi</taxon>
        <taxon>Archelosauria</taxon>
        <taxon>Archosauria</taxon>
        <taxon>Dinosauria</taxon>
        <taxon>Saurischia</taxon>
        <taxon>Theropoda</taxon>
        <taxon>Coelurosauria</taxon>
        <taxon>Aves</taxon>
        <taxon>Neognathae</taxon>
        <taxon>Neoaves</taxon>
        <taxon>Telluraves</taxon>
        <taxon>Australaves</taxon>
        <taxon>Passeriformes</taxon>
        <taxon>Passerellidae</taxon>
        <taxon>Junco</taxon>
    </lineage>
</organism>
<keyword evidence="1" id="KW-0732">Signal</keyword>
<evidence type="ECO:0000313" key="2">
    <source>
        <dbReference type="Ensembl" id="ENSJHYP00000013391.1"/>
    </source>
</evidence>
<evidence type="ECO:0000313" key="3">
    <source>
        <dbReference type="Proteomes" id="UP000694408"/>
    </source>
</evidence>
<dbReference type="AlphaFoldDB" id="A0A8C5J3I5"/>
<reference evidence="2" key="1">
    <citation type="submission" date="2025-08" db="UniProtKB">
        <authorList>
            <consortium name="Ensembl"/>
        </authorList>
    </citation>
    <scope>IDENTIFICATION</scope>
</reference>